<comment type="caution">
    <text evidence="2">The sequence shown here is derived from an EMBL/GenBank/DDBJ whole genome shotgun (WGS) entry which is preliminary data.</text>
</comment>
<keyword evidence="3" id="KW-1185">Reference proteome</keyword>
<keyword evidence="1" id="KW-1133">Transmembrane helix</keyword>
<reference evidence="2 3" key="1">
    <citation type="journal article" date="2015" name="Antonie Van Leeuwenhoek">
        <title>Prauserella endophytica sp. nov., an endophytic actinobacterium isolated from Tamarix taklamakanensis.</title>
        <authorList>
            <person name="Liu J.M."/>
            <person name="Habden X."/>
            <person name="Guo L."/>
            <person name="Tuo L."/>
            <person name="Jiang Z.K."/>
            <person name="Liu S.W."/>
            <person name="Liu X.F."/>
            <person name="Chen L."/>
            <person name="Li R.F."/>
            <person name="Zhang Y.Q."/>
            <person name="Sun C.H."/>
        </authorList>
    </citation>
    <scope>NUCLEOTIDE SEQUENCE [LARGE SCALE GENOMIC DNA]</scope>
    <source>
        <strain evidence="2 3">CGMCC 4.7182</strain>
    </source>
</reference>
<dbReference type="Proteomes" id="UP000309992">
    <property type="component" value="Unassembled WGS sequence"/>
</dbReference>
<dbReference type="RefSeq" id="WP_137093882.1">
    <property type="nucleotide sequence ID" value="NZ_SWMS01000002.1"/>
</dbReference>
<proteinExistence type="predicted"/>
<feature type="transmembrane region" description="Helical" evidence="1">
    <location>
        <begin position="12"/>
        <end position="39"/>
    </location>
</feature>
<feature type="transmembrane region" description="Helical" evidence="1">
    <location>
        <begin position="73"/>
        <end position="91"/>
    </location>
</feature>
<organism evidence="2 3">
    <name type="scientific">Prauserella endophytica</name>
    <dbReference type="NCBI Taxonomy" id="1592324"/>
    <lineage>
        <taxon>Bacteria</taxon>
        <taxon>Bacillati</taxon>
        <taxon>Actinomycetota</taxon>
        <taxon>Actinomycetes</taxon>
        <taxon>Pseudonocardiales</taxon>
        <taxon>Pseudonocardiaceae</taxon>
        <taxon>Prauserella</taxon>
        <taxon>Prauserella coralliicola group</taxon>
    </lineage>
</organism>
<accession>A0ABY2SAR5</accession>
<gene>
    <name evidence="2" type="ORF">FCN18_06845</name>
</gene>
<protein>
    <submittedName>
        <fullName evidence="2">DUF4383 domain-containing protein</fullName>
    </submittedName>
</protein>
<sequence>MSRVVRAEITRAGQLPAVAAVMSAAFLLAAVTGLASLVVSELPQLSFAQSLAYAGLGVWGWNISRTVPGAQRFLRGVGVAFLVLWFVGVFGGRQQPLSLLGLDPVDNLVHLGVAIVALLLATIVSPRLTAD</sequence>
<dbReference type="Pfam" id="PF14325">
    <property type="entry name" value="DUF4383"/>
    <property type="match status" value="1"/>
</dbReference>
<evidence type="ECO:0000256" key="1">
    <source>
        <dbReference type="SAM" id="Phobius"/>
    </source>
</evidence>
<feature type="transmembrane region" description="Helical" evidence="1">
    <location>
        <begin position="111"/>
        <end position="130"/>
    </location>
</feature>
<dbReference type="EMBL" id="SWMS01000002">
    <property type="protein sequence ID" value="TKG72927.1"/>
    <property type="molecule type" value="Genomic_DNA"/>
</dbReference>
<name>A0ABY2SAR5_9PSEU</name>
<keyword evidence="1" id="KW-0812">Transmembrane</keyword>
<keyword evidence="1" id="KW-0472">Membrane</keyword>
<feature type="transmembrane region" description="Helical" evidence="1">
    <location>
        <begin position="45"/>
        <end position="61"/>
    </location>
</feature>
<evidence type="ECO:0000313" key="2">
    <source>
        <dbReference type="EMBL" id="TKG72927.1"/>
    </source>
</evidence>
<evidence type="ECO:0000313" key="3">
    <source>
        <dbReference type="Proteomes" id="UP000309992"/>
    </source>
</evidence>